<dbReference type="Pfam" id="PF02977">
    <property type="entry name" value="CarbpepA_inh"/>
    <property type="match status" value="1"/>
</dbReference>
<dbReference type="EMBL" id="JAVYJV010000011">
    <property type="protein sequence ID" value="KAK4358979.1"/>
    <property type="molecule type" value="Genomic_DNA"/>
</dbReference>
<gene>
    <name evidence="3" type="ORF">RND71_021203</name>
    <name evidence="4" type="ORF">RND71_021208</name>
    <name evidence="5" type="ORF">RND71_021209</name>
</gene>
<evidence type="ECO:0000313" key="4">
    <source>
        <dbReference type="EMBL" id="KAK4358979.1"/>
    </source>
</evidence>
<reference evidence="4" key="1">
    <citation type="submission" date="2023-12" db="EMBL/GenBank/DDBJ databases">
        <title>Genome assembly of Anisodus tanguticus.</title>
        <authorList>
            <person name="Wang Y.-J."/>
        </authorList>
    </citation>
    <scope>NUCLEOTIDE SEQUENCE</scope>
    <source>
        <strain evidence="4">KB-2021</strain>
        <tissue evidence="4">Leaf</tissue>
    </source>
</reference>
<feature type="domain" description="Carboxypeptidase A inhibitor-like" evidence="2">
    <location>
        <begin position="41"/>
        <end position="69"/>
    </location>
</feature>
<dbReference type="EMBL" id="JAVYJV010000011">
    <property type="protein sequence ID" value="KAK4358980.1"/>
    <property type="molecule type" value="Genomic_DNA"/>
</dbReference>
<evidence type="ECO:0000259" key="2">
    <source>
        <dbReference type="Pfam" id="PF02977"/>
    </source>
</evidence>
<comment type="caution">
    <text evidence="4">The sequence shown here is derived from an EMBL/GenBank/DDBJ whole genome shotgun (WGS) entry which is preliminary data.</text>
</comment>
<dbReference type="EMBL" id="JAVYJV010000011">
    <property type="protein sequence ID" value="KAK4358974.1"/>
    <property type="molecule type" value="Genomic_DNA"/>
</dbReference>
<name>A0AAE1RUS5_9SOLA</name>
<proteinExistence type="predicted"/>
<evidence type="ECO:0000313" key="3">
    <source>
        <dbReference type="EMBL" id="KAK4358974.1"/>
    </source>
</evidence>
<feature type="chain" id="PRO_5042442973" description="Carboxypeptidase A inhibitor-like domain-containing protein" evidence="1">
    <location>
        <begin position="22"/>
        <end position="78"/>
    </location>
</feature>
<evidence type="ECO:0000313" key="6">
    <source>
        <dbReference type="Proteomes" id="UP001291623"/>
    </source>
</evidence>
<feature type="signal peptide" evidence="1">
    <location>
        <begin position="1"/>
        <end position="21"/>
    </location>
</feature>
<protein>
    <recommendedName>
        <fullName evidence="2">Carboxypeptidase A inhibitor-like domain-containing protein</fullName>
    </recommendedName>
</protein>
<dbReference type="InterPro" id="IPR004231">
    <property type="entry name" value="COpept_A_inh-like"/>
</dbReference>
<keyword evidence="1" id="KW-0732">Signal</keyword>
<evidence type="ECO:0000313" key="5">
    <source>
        <dbReference type="EMBL" id="KAK4358980.1"/>
    </source>
</evidence>
<sequence length="78" mass="8591">MALLKFLFLLTTLLMAATVTATRDVNQDSQGLERMLVQPSANMMTCLRGCTANEDCSDGWVCKLCIFMTESTRACSAF</sequence>
<evidence type="ECO:0000256" key="1">
    <source>
        <dbReference type="SAM" id="SignalP"/>
    </source>
</evidence>
<accession>A0AAE1RUS5</accession>
<keyword evidence="6" id="KW-1185">Reference proteome</keyword>
<organism evidence="4 6">
    <name type="scientific">Anisodus tanguticus</name>
    <dbReference type="NCBI Taxonomy" id="243964"/>
    <lineage>
        <taxon>Eukaryota</taxon>
        <taxon>Viridiplantae</taxon>
        <taxon>Streptophyta</taxon>
        <taxon>Embryophyta</taxon>
        <taxon>Tracheophyta</taxon>
        <taxon>Spermatophyta</taxon>
        <taxon>Magnoliopsida</taxon>
        <taxon>eudicotyledons</taxon>
        <taxon>Gunneridae</taxon>
        <taxon>Pentapetalae</taxon>
        <taxon>asterids</taxon>
        <taxon>lamiids</taxon>
        <taxon>Solanales</taxon>
        <taxon>Solanaceae</taxon>
        <taxon>Solanoideae</taxon>
        <taxon>Hyoscyameae</taxon>
        <taxon>Anisodus</taxon>
    </lineage>
</organism>
<dbReference type="Proteomes" id="UP001291623">
    <property type="component" value="Unassembled WGS sequence"/>
</dbReference>
<dbReference type="AlphaFoldDB" id="A0AAE1RUS5"/>